<dbReference type="Pfam" id="PF00512">
    <property type="entry name" value="HisKA"/>
    <property type="match status" value="1"/>
</dbReference>
<dbReference type="InterPro" id="IPR036097">
    <property type="entry name" value="HisK_dim/P_sf"/>
</dbReference>
<evidence type="ECO:0000259" key="13">
    <source>
        <dbReference type="PROSITE" id="PS50885"/>
    </source>
</evidence>
<feature type="domain" description="HAMP" evidence="13">
    <location>
        <begin position="201"/>
        <end position="253"/>
    </location>
</feature>
<reference evidence="14" key="1">
    <citation type="submission" date="2020-10" db="EMBL/GenBank/DDBJ databases">
        <title>Connecting structure to function with the recovery of over 1000 high-quality activated sludge metagenome-assembled genomes encoding full-length rRNA genes using long-read sequencing.</title>
        <authorList>
            <person name="Singleton C.M."/>
            <person name="Petriglieri F."/>
            <person name="Kristensen J.M."/>
            <person name="Kirkegaard R.H."/>
            <person name="Michaelsen T.Y."/>
            <person name="Andersen M.H."/>
            <person name="Karst S.M."/>
            <person name="Dueholm M.S."/>
            <person name="Nielsen P.H."/>
            <person name="Albertsen M."/>
        </authorList>
    </citation>
    <scope>NUCLEOTIDE SEQUENCE</scope>
    <source>
        <strain evidence="14">Hirt_18-Q3-R61-65_BATAC.395</strain>
    </source>
</reference>
<protein>
    <recommendedName>
        <fullName evidence="3">histidine kinase</fullName>
        <ecNumber evidence="3">2.7.13.3</ecNumber>
    </recommendedName>
</protein>
<keyword evidence="6" id="KW-0547">Nucleotide-binding</keyword>
<dbReference type="Pfam" id="PF08448">
    <property type="entry name" value="PAS_4"/>
    <property type="match status" value="1"/>
</dbReference>
<dbReference type="PRINTS" id="PR00344">
    <property type="entry name" value="BCTRLSENSOR"/>
</dbReference>
<dbReference type="CDD" id="cd06225">
    <property type="entry name" value="HAMP"/>
    <property type="match status" value="1"/>
</dbReference>
<dbReference type="GO" id="GO:0000155">
    <property type="term" value="F:phosphorelay sensor kinase activity"/>
    <property type="evidence" value="ECO:0007669"/>
    <property type="project" value="InterPro"/>
</dbReference>
<proteinExistence type="predicted"/>
<keyword evidence="10" id="KW-1133">Transmembrane helix</keyword>
<evidence type="ECO:0000313" key="14">
    <source>
        <dbReference type="EMBL" id="MBK8523669.1"/>
    </source>
</evidence>
<evidence type="ECO:0000256" key="7">
    <source>
        <dbReference type="ARBA" id="ARBA00022777"/>
    </source>
</evidence>
<dbReference type="InterPro" id="IPR003661">
    <property type="entry name" value="HisK_dim/P_dom"/>
</dbReference>
<dbReference type="Gene3D" id="3.30.565.10">
    <property type="entry name" value="Histidine kinase-like ATPase, C-terminal domain"/>
    <property type="match status" value="1"/>
</dbReference>
<dbReference type="InterPro" id="IPR000014">
    <property type="entry name" value="PAS"/>
</dbReference>
<dbReference type="PROSITE" id="PS50112">
    <property type="entry name" value="PAS"/>
    <property type="match status" value="1"/>
</dbReference>
<dbReference type="GO" id="GO:0005524">
    <property type="term" value="F:ATP binding"/>
    <property type="evidence" value="ECO:0007669"/>
    <property type="project" value="UniProtKB-KW"/>
</dbReference>
<evidence type="ECO:0000256" key="3">
    <source>
        <dbReference type="ARBA" id="ARBA00012438"/>
    </source>
</evidence>
<dbReference type="CDD" id="cd00082">
    <property type="entry name" value="HisKA"/>
    <property type="match status" value="1"/>
</dbReference>
<dbReference type="PANTHER" id="PTHR43065:SF10">
    <property type="entry name" value="PEROXIDE STRESS-ACTIVATED HISTIDINE KINASE MAK3"/>
    <property type="match status" value="1"/>
</dbReference>
<comment type="catalytic activity">
    <reaction evidence="1">
        <text>ATP + protein L-histidine = ADP + protein N-phospho-L-histidine.</text>
        <dbReference type="EC" id="2.7.13.3"/>
    </reaction>
</comment>
<dbReference type="PROSITE" id="PS50109">
    <property type="entry name" value="HIS_KIN"/>
    <property type="match status" value="1"/>
</dbReference>
<dbReference type="InterPro" id="IPR036890">
    <property type="entry name" value="HATPase_C_sf"/>
</dbReference>
<feature type="transmembrane region" description="Helical" evidence="10">
    <location>
        <begin position="177"/>
        <end position="196"/>
    </location>
</feature>
<gene>
    <name evidence="14" type="ORF">IPL58_05835</name>
</gene>
<comment type="caution">
    <text evidence="14">The sequence shown here is derived from an EMBL/GenBank/DDBJ whole genome shotgun (WGS) entry which is preliminary data.</text>
</comment>
<dbReference type="InterPro" id="IPR004358">
    <property type="entry name" value="Sig_transdc_His_kin-like_C"/>
</dbReference>
<dbReference type="GO" id="GO:0016020">
    <property type="term" value="C:membrane"/>
    <property type="evidence" value="ECO:0007669"/>
    <property type="project" value="UniProtKB-SubCell"/>
</dbReference>
<keyword evidence="5" id="KW-0808">Transferase</keyword>
<dbReference type="SUPFAM" id="SSF55874">
    <property type="entry name" value="ATPase domain of HSP90 chaperone/DNA topoisomerase II/histidine kinase"/>
    <property type="match status" value="1"/>
</dbReference>
<evidence type="ECO:0000256" key="10">
    <source>
        <dbReference type="SAM" id="Phobius"/>
    </source>
</evidence>
<dbReference type="Gene3D" id="1.10.287.130">
    <property type="match status" value="1"/>
</dbReference>
<dbReference type="InterPro" id="IPR003660">
    <property type="entry name" value="HAMP_dom"/>
</dbReference>
<comment type="subcellular location">
    <subcellularLocation>
        <location evidence="2">Membrane</location>
    </subcellularLocation>
</comment>
<keyword evidence="8" id="KW-0067">ATP-binding</keyword>
<dbReference type="SUPFAM" id="SSF158472">
    <property type="entry name" value="HAMP domain-like"/>
    <property type="match status" value="1"/>
</dbReference>
<dbReference type="Pfam" id="PF00672">
    <property type="entry name" value="HAMP"/>
    <property type="match status" value="1"/>
</dbReference>
<dbReference type="Gene3D" id="3.30.450.290">
    <property type="match status" value="1"/>
</dbReference>
<dbReference type="EC" id="2.7.13.3" evidence="3"/>
<evidence type="ECO:0000256" key="9">
    <source>
        <dbReference type="ARBA" id="ARBA00023012"/>
    </source>
</evidence>
<evidence type="ECO:0000256" key="2">
    <source>
        <dbReference type="ARBA" id="ARBA00004370"/>
    </source>
</evidence>
<dbReference type="Gene3D" id="3.30.450.20">
    <property type="entry name" value="PAS domain"/>
    <property type="match status" value="1"/>
</dbReference>
<dbReference type="EMBL" id="JADJUC010000004">
    <property type="protein sequence ID" value="MBK8523669.1"/>
    <property type="molecule type" value="Genomic_DNA"/>
</dbReference>
<name>A0A9D7JZK2_9PROT</name>
<dbReference type="InterPro" id="IPR003594">
    <property type="entry name" value="HATPase_dom"/>
</dbReference>
<dbReference type="Proteomes" id="UP000886689">
    <property type="component" value="Unassembled WGS sequence"/>
</dbReference>
<dbReference type="SUPFAM" id="SSF47384">
    <property type="entry name" value="Homodimeric domain of signal transducing histidine kinase"/>
    <property type="match status" value="1"/>
</dbReference>
<evidence type="ECO:0000256" key="8">
    <source>
        <dbReference type="ARBA" id="ARBA00022840"/>
    </source>
</evidence>
<feature type="transmembrane region" description="Helical" evidence="10">
    <location>
        <begin position="12"/>
        <end position="35"/>
    </location>
</feature>
<evidence type="ECO:0000259" key="11">
    <source>
        <dbReference type="PROSITE" id="PS50109"/>
    </source>
</evidence>
<evidence type="ECO:0000256" key="6">
    <source>
        <dbReference type="ARBA" id="ARBA00022741"/>
    </source>
</evidence>
<keyword evidence="7" id="KW-0418">Kinase</keyword>
<dbReference type="InterPro" id="IPR035965">
    <property type="entry name" value="PAS-like_dom_sf"/>
</dbReference>
<feature type="domain" description="Histidine kinase" evidence="11">
    <location>
        <begin position="399"/>
        <end position="613"/>
    </location>
</feature>
<evidence type="ECO:0000256" key="4">
    <source>
        <dbReference type="ARBA" id="ARBA00022553"/>
    </source>
</evidence>
<evidence type="ECO:0000256" key="1">
    <source>
        <dbReference type="ARBA" id="ARBA00000085"/>
    </source>
</evidence>
<dbReference type="SMART" id="SM00388">
    <property type="entry name" value="HisKA"/>
    <property type="match status" value="1"/>
</dbReference>
<dbReference type="SMART" id="SM00304">
    <property type="entry name" value="HAMP"/>
    <property type="match status" value="1"/>
</dbReference>
<keyword evidence="10" id="KW-0472">Membrane</keyword>
<sequence>MTDALSPLKRHILIRLLLAAGVLSALLLVVFLTAYRSQMVDERSRASLGFNLLLQAALENAMLKRDVPGLADIVARLGSQPGIRSVMILNPLGEVRFASPSDKIGLKLPALVTAPDTPPSAEFRNDGGGEVLRSVNPVRNQPACVPCHGAVATHPVNGILVVDYDAGEIRAQSWKSALAFAGAGIGVLALILAVLWRSLSRRVLEPVAALGAASAALEQGRLGERVHLEGDDELAQLGARFNRMAERLEAQMARVRIHEAYLQDILDGLPDGVRVIRADNMEVVLANHAFCEQVGRPITEVVGLPCHRSSHNRTTPCVPTLVVCPLAELKACSAPLKFVHHHQRSDGSQFPAEVHATVVELDNAAGRTRYIVESVRDLGQSVRISHEQRLSELGVLAAGIAHEIHNPLGSVRLGVQGLLREVREGRILPEQIIDYMGLIDQEIDNCIAVTRRLLLLARPPSGSLQLVVINDALSDTLRLLEFDAHARGITQQAEQPELPLRLFADEAELRMIFLNLVQNAHHAMPEGGMLRARLVHDGDHAQIEITDNGVGMAAETVAQIFDPFFSHRADRIAGTGLGLTIVKNFVERMGGTITVASTPSQGTIFTLRLPLADGSLENNT</sequence>
<dbReference type="Gene3D" id="6.10.340.10">
    <property type="match status" value="1"/>
</dbReference>
<dbReference type="InterPro" id="IPR005467">
    <property type="entry name" value="His_kinase_dom"/>
</dbReference>
<feature type="domain" description="PAS" evidence="12">
    <location>
        <begin position="258"/>
        <end position="303"/>
    </location>
</feature>
<dbReference type="PANTHER" id="PTHR43065">
    <property type="entry name" value="SENSOR HISTIDINE KINASE"/>
    <property type="match status" value="1"/>
</dbReference>
<keyword evidence="10" id="KW-0812">Transmembrane</keyword>
<dbReference type="PROSITE" id="PS50885">
    <property type="entry name" value="HAMP"/>
    <property type="match status" value="1"/>
</dbReference>
<accession>A0A9D7JZK2</accession>
<dbReference type="AlphaFoldDB" id="A0A9D7JZK2"/>
<dbReference type="SUPFAM" id="SSF55785">
    <property type="entry name" value="PYP-like sensor domain (PAS domain)"/>
    <property type="match status" value="1"/>
</dbReference>
<organism evidence="14 15">
    <name type="scientific">Candidatus Proximibacter danicus</name>
    <dbReference type="NCBI Taxonomy" id="2954365"/>
    <lineage>
        <taxon>Bacteria</taxon>
        <taxon>Pseudomonadati</taxon>
        <taxon>Pseudomonadota</taxon>
        <taxon>Betaproteobacteria</taxon>
        <taxon>Candidatus Proximibacter</taxon>
    </lineage>
</organism>
<keyword evidence="9" id="KW-0902">Two-component regulatory system</keyword>
<evidence type="ECO:0000256" key="5">
    <source>
        <dbReference type="ARBA" id="ARBA00022679"/>
    </source>
</evidence>
<dbReference type="InterPro" id="IPR013656">
    <property type="entry name" value="PAS_4"/>
</dbReference>
<evidence type="ECO:0000259" key="12">
    <source>
        <dbReference type="PROSITE" id="PS50112"/>
    </source>
</evidence>
<keyword evidence="4" id="KW-0597">Phosphoprotein</keyword>
<dbReference type="SMART" id="SM00387">
    <property type="entry name" value="HATPase_c"/>
    <property type="match status" value="1"/>
</dbReference>
<evidence type="ECO:0000313" key="15">
    <source>
        <dbReference type="Proteomes" id="UP000886689"/>
    </source>
</evidence>
<dbReference type="Pfam" id="PF02518">
    <property type="entry name" value="HATPase_c"/>
    <property type="match status" value="1"/>
</dbReference>
<dbReference type="CDD" id="cd00130">
    <property type="entry name" value="PAS"/>
    <property type="match status" value="1"/>
</dbReference>